<keyword evidence="4" id="KW-1185">Reference proteome</keyword>
<dbReference type="Gene3D" id="2.130.10.30">
    <property type="entry name" value="Regulator of chromosome condensation 1/beta-lactamase-inhibitor protein II"/>
    <property type="match status" value="2"/>
</dbReference>
<proteinExistence type="predicted"/>
<dbReference type="PANTHER" id="PTHR45622:SF70">
    <property type="entry name" value="SECRETION-REGULATING GUANINE NUCLEOTIDE EXCHANGE FACTOR"/>
    <property type="match status" value="1"/>
</dbReference>
<gene>
    <name evidence="5" type="primary">LOC107217007</name>
</gene>
<sequence>MKTFHLLSWGANSHRQLGHDVESEQCLIPTAVNLNDPCGRGPRVSDITKMSGGAGHSLILNRQGEVYSCGLNNKHQAGAAGTRKYVESLVKIDALKEATVVDIACGWDSSMAVDDRGQLYAWGSNAYGQLGAGKTPSQKPAIIHLKETAPDPVADIAMGLRHSALVTTSGNVLVAGYGSKCQLGIIDESNKSLKATDTFTQVPGLTGIKSVACGQHHTIALSKNGDLYAWGDNKHGQLGFDPKIYARLETPLKLENVNVGPDGKIFTGWTHTAVLHDGKVFAWGRNTYGQLGRGADKFLAESQPTWLPKVIKNVPDFVQIAVGSEHNIALAEDGSVMCWGWNEHGNCGNGTVQDVREPVRIDVLKNGMGTLVGTGYGHSFAVVQS</sequence>
<dbReference type="GeneID" id="107217007"/>
<dbReference type="PRINTS" id="PR00633">
    <property type="entry name" value="RCCNDNSATION"/>
</dbReference>
<keyword evidence="1" id="KW-0677">Repeat</keyword>
<evidence type="ECO:0000256" key="1">
    <source>
        <dbReference type="ARBA" id="ARBA00022737"/>
    </source>
</evidence>
<feature type="repeat" description="RCC1" evidence="2">
    <location>
        <begin position="117"/>
        <end position="169"/>
    </location>
</feature>
<evidence type="ECO:0000313" key="4">
    <source>
        <dbReference type="Proteomes" id="UP000829291"/>
    </source>
</evidence>
<organism evidence="5">
    <name type="scientific">Neodiprion lecontei</name>
    <name type="common">Redheaded pine sawfly</name>
    <dbReference type="NCBI Taxonomy" id="441921"/>
    <lineage>
        <taxon>Eukaryota</taxon>
        <taxon>Metazoa</taxon>
        <taxon>Ecdysozoa</taxon>
        <taxon>Arthropoda</taxon>
        <taxon>Hexapoda</taxon>
        <taxon>Insecta</taxon>
        <taxon>Pterygota</taxon>
        <taxon>Neoptera</taxon>
        <taxon>Endopterygota</taxon>
        <taxon>Hymenoptera</taxon>
        <taxon>Tenthredinoidea</taxon>
        <taxon>Diprionidae</taxon>
        <taxon>Diprioninae</taxon>
        <taxon>Neodiprion</taxon>
    </lineage>
</organism>
<dbReference type="GO" id="GO:0005737">
    <property type="term" value="C:cytoplasm"/>
    <property type="evidence" value="ECO:0007669"/>
    <property type="project" value="TreeGrafter"/>
</dbReference>
<dbReference type="PANTHER" id="PTHR45622">
    <property type="entry name" value="UBIQUITIN-PROTEIN LIGASE E3A-RELATED"/>
    <property type="match status" value="1"/>
</dbReference>
<dbReference type="AlphaFoldDB" id="A0A6J0B6P3"/>
<feature type="repeat" description="RCC1" evidence="2">
    <location>
        <begin position="334"/>
        <end position="385"/>
    </location>
</feature>
<feature type="repeat" description="RCC1" evidence="2">
    <location>
        <begin position="170"/>
        <end position="224"/>
    </location>
</feature>
<evidence type="ECO:0000313" key="5">
    <source>
        <dbReference type="RefSeq" id="XP_015509842.2"/>
    </source>
</evidence>
<dbReference type="PROSITE" id="PS50012">
    <property type="entry name" value="RCC1_3"/>
    <property type="match status" value="7"/>
</dbReference>
<dbReference type="InParanoid" id="A0A6J0B6P3"/>
<dbReference type="InterPro" id="IPR051709">
    <property type="entry name" value="Ub-ligase/GTPase-reg"/>
</dbReference>
<dbReference type="Pfam" id="PF25390">
    <property type="entry name" value="WD40_RLD"/>
    <property type="match status" value="1"/>
</dbReference>
<accession>A0A6J0B6P3</accession>
<dbReference type="PROSITE" id="PS00626">
    <property type="entry name" value="RCC1_2"/>
    <property type="match status" value="1"/>
</dbReference>
<protein>
    <submittedName>
        <fullName evidence="5">Secretion-regulating guanine nucleotide exchange factor isoform X1</fullName>
    </submittedName>
</protein>
<feature type="repeat" description="RCC1" evidence="2">
    <location>
        <begin position="4"/>
        <end position="63"/>
    </location>
</feature>
<dbReference type="InterPro" id="IPR000408">
    <property type="entry name" value="Reg_chr_condens"/>
</dbReference>
<dbReference type="FunCoup" id="A0A6J0B6P3">
    <property type="interactions" value="79"/>
</dbReference>
<dbReference type="OrthoDB" id="10256179at2759"/>
<feature type="repeat" description="RCC1" evidence="2">
    <location>
        <begin position="225"/>
        <end position="278"/>
    </location>
</feature>
<dbReference type="Proteomes" id="UP000829291">
    <property type="component" value="Chromosome 2"/>
</dbReference>
<dbReference type="GO" id="GO:0005085">
    <property type="term" value="F:guanyl-nucleotide exchange factor activity"/>
    <property type="evidence" value="ECO:0007669"/>
    <property type="project" value="TreeGrafter"/>
</dbReference>
<feature type="repeat" description="RCC1" evidence="2">
    <location>
        <begin position="278"/>
        <end position="333"/>
    </location>
</feature>
<dbReference type="SUPFAM" id="SSF50985">
    <property type="entry name" value="RCC1/BLIP-II"/>
    <property type="match status" value="1"/>
</dbReference>
<dbReference type="InterPro" id="IPR058923">
    <property type="entry name" value="RCC1-like_dom"/>
</dbReference>
<name>A0A6J0B6P3_NEOLC</name>
<dbReference type="KEGG" id="nlo:107217007"/>
<evidence type="ECO:0000259" key="3">
    <source>
        <dbReference type="Pfam" id="PF25390"/>
    </source>
</evidence>
<reference evidence="5" key="1">
    <citation type="submission" date="2025-08" db="UniProtKB">
        <authorList>
            <consortium name="RefSeq"/>
        </authorList>
    </citation>
    <scope>IDENTIFICATION</scope>
    <source>
        <tissue evidence="5">Thorax and Abdomen</tissue>
    </source>
</reference>
<feature type="domain" description="RCC1-like" evidence="3">
    <location>
        <begin position="6"/>
        <end position="381"/>
    </location>
</feature>
<dbReference type="RefSeq" id="XP_015509842.2">
    <property type="nucleotide sequence ID" value="XM_015654356.2"/>
</dbReference>
<evidence type="ECO:0000256" key="2">
    <source>
        <dbReference type="PROSITE-ProRule" id="PRU00235"/>
    </source>
</evidence>
<feature type="repeat" description="RCC1" evidence="2">
    <location>
        <begin position="64"/>
        <end position="116"/>
    </location>
</feature>
<dbReference type="InterPro" id="IPR009091">
    <property type="entry name" value="RCC1/BLIP-II"/>
</dbReference>